<feature type="non-terminal residue" evidence="11">
    <location>
        <position position="478"/>
    </location>
</feature>
<evidence type="ECO:0000256" key="1">
    <source>
        <dbReference type="ARBA" id="ARBA00004651"/>
    </source>
</evidence>
<dbReference type="GO" id="GO:0015421">
    <property type="term" value="F:ABC-type oligopeptide transporter activity"/>
    <property type="evidence" value="ECO:0007669"/>
    <property type="project" value="TreeGrafter"/>
</dbReference>
<dbReference type="SUPFAM" id="SSF90123">
    <property type="entry name" value="ABC transporter transmembrane region"/>
    <property type="match status" value="1"/>
</dbReference>
<dbReference type="InterPro" id="IPR011527">
    <property type="entry name" value="ABC1_TM_dom"/>
</dbReference>
<reference evidence="11 12" key="1">
    <citation type="submission" date="2018-06" db="EMBL/GenBank/DDBJ databases">
        <title>Extensive metabolic versatility and redundancy in microbially diverse, dynamic hydrothermal sediments.</title>
        <authorList>
            <person name="Dombrowski N."/>
            <person name="Teske A."/>
            <person name="Baker B.J."/>
        </authorList>
    </citation>
    <scope>NUCLEOTIDE SEQUENCE [LARGE SCALE GENOMIC DNA]</scope>
    <source>
        <strain evidence="11">B7_G13</strain>
    </source>
</reference>
<keyword evidence="3" id="KW-1003">Cell membrane</keyword>
<dbReference type="GO" id="GO:0016887">
    <property type="term" value="F:ATP hydrolysis activity"/>
    <property type="evidence" value="ECO:0007669"/>
    <property type="project" value="InterPro"/>
</dbReference>
<organism evidence="11 12">
    <name type="scientific">Aerophobetes bacterium</name>
    <dbReference type="NCBI Taxonomy" id="2030807"/>
    <lineage>
        <taxon>Bacteria</taxon>
        <taxon>Candidatus Aerophobota</taxon>
    </lineage>
</organism>
<evidence type="ECO:0000259" key="10">
    <source>
        <dbReference type="PROSITE" id="PS50929"/>
    </source>
</evidence>
<dbReference type="Gene3D" id="1.20.1560.10">
    <property type="entry name" value="ABC transporter type 1, transmembrane domain"/>
    <property type="match status" value="1"/>
</dbReference>
<dbReference type="Gene3D" id="3.40.50.300">
    <property type="entry name" value="P-loop containing nucleotide triphosphate hydrolases"/>
    <property type="match status" value="1"/>
</dbReference>
<evidence type="ECO:0000256" key="8">
    <source>
        <dbReference type="ARBA" id="ARBA00023136"/>
    </source>
</evidence>
<dbReference type="GO" id="GO:0005524">
    <property type="term" value="F:ATP binding"/>
    <property type="evidence" value="ECO:0007669"/>
    <property type="project" value="UniProtKB-KW"/>
</dbReference>
<dbReference type="PANTHER" id="PTHR43394:SF1">
    <property type="entry name" value="ATP-BINDING CASSETTE SUB-FAMILY B MEMBER 10, MITOCHONDRIAL"/>
    <property type="match status" value="1"/>
</dbReference>
<dbReference type="AlphaFoldDB" id="A0A662D3H2"/>
<dbReference type="Pfam" id="PF00664">
    <property type="entry name" value="ABC_membrane"/>
    <property type="match status" value="1"/>
</dbReference>
<evidence type="ECO:0000313" key="11">
    <source>
        <dbReference type="EMBL" id="RLE08083.1"/>
    </source>
</evidence>
<sequence>MYFRPYKIILILAVICTALISLSSLMVPWLTGKGLIDKVIGEKNIPLLNLVALGFIGLVVVKGVFSYLQTYLTSFIGYKIVMDMRNQIFQHLQRLSLSFYKRRRAGEIMSRLISDTNVLQNALVENIMRLILNILLVIGVLIFIFYIHWRLSLLTLFTLPLLIFTLGKLGSRIKKFSNLVQMKIADISSIIQETIGGIEVIKSFATEKQEVERFQTYNVQNFHLNMKRTRLVAILPPLMEILTTVGLSAILWYGGLEVINGNLTIGELVAFLGYVALAVNPLNKIGKNYSRYQQALASAERMFEILDTEPEIKESPKAIEMPRINGYIRFRNVSFSYDDKELVLKDIDLDLRPGEKIALVGRSGVGKTTLVSLIPRFYDPTSGSITIDGHNIRDVKLMSLRRQIGIVSQETFLFNGTIKDNIAYGKMKATDEEIVDAAKKANAHSFIMSLEKGYDTPVGERGVKLSGGQRQRIAIARA</sequence>
<dbReference type="PANTHER" id="PTHR43394">
    <property type="entry name" value="ATP-DEPENDENT PERMEASE MDL1, MITOCHONDRIAL"/>
    <property type="match status" value="1"/>
</dbReference>
<keyword evidence="7 9" id="KW-1133">Transmembrane helix</keyword>
<dbReference type="Proteomes" id="UP000277457">
    <property type="component" value="Unassembled WGS sequence"/>
</dbReference>
<protein>
    <submittedName>
        <fullName evidence="11">ABC transporter ATP-binding protein</fullName>
    </submittedName>
</protein>
<evidence type="ECO:0000256" key="6">
    <source>
        <dbReference type="ARBA" id="ARBA00022840"/>
    </source>
</evidence>
<feature type="transmembrane region" description="Helical" evidence="9">
    <location>
        <begin position="259"/>
        <end position="282"/>
    </location>
</feature>
<dbReference type="FunFam" id="1.20.1560.10:FF:000011">
    <property type="entry name" value="Multidrug ABC transporter ATP-binding protein"/>
    <property type="match status" value="1"/>
</dbReference>
<evidence type="ECO:0000256" key="4">
    <source>
        <dbReference type="ARBA" id="ARBA00022692"/>
    </source>
</evidence>
<evidence type="ECO:0000256" key="3">
    <source>
        <dbReference type="ARBA" id="ARBA00022475"/>
    </source>
</evidence>
<dbReference type="InterPro" id="IPR039421">
    <property type="entry name" value="Type_1_exporter"/>
</dbReference>
<gene>
    <name evidence="11" type="ORF">DRZ78_01835</name>
</gene>
<dbReference type="InterPro" id="IPR027417">
    <property type="entry name" value="P-loop_NTPase"/>
</dbReference>
<evidence type="ECO:0000256" key="5">
    <source>
        <dbReference type="ARBA" id="ARBA00022741"/>
    </source>
</evidence>
<proteinExistence type="predicted"/>
<dbReference type="GO" id="GO:0005886">
    <property type="term" value="C:plasma membrane"/>
    <property type="evidence" value="ECO:0007669"/>
    <property type="project" value="UniProtKB-SubCell"/>
</dbReference>
<dbReference type="InterPro" id="IPR036640">
    <property type="entry name" value="ABC1_TM_sf"/>
</dbReference>
<comment type="subcellular location">
    <subcellularLocation>
        <location evidence="1">Cell membrane</location>
        <topology evidence="1">Multi-pass membrane protein</topology>
    </subcellularLocation>
</comment>
<keyword evidence="6 11" id="KW-0067">ATP-binding</keyword>
<keyword evidence="8 9" id="KW-0472">Membrane</keyword>
<evidence type="ECO:0000256" key="2">
    <source>
        <dbReference type="ARBA" id="ARBA00022448"/>
    </source>
</evidence>
<feature type="transmembrane region" description="Helical" evidence="9">
    <location>
        <begin position="130"/>
        <end position="147"/>
    </location>
</feature>
<keyword evidence="2" id="KW-0813">Transport</keyword>
<dbReference type="InterPro" id="IPR003439">
    <property type="entry name" value="ABC_transporter-like_ATP-bd"/>
</dbReference>
<dbReference type="Pfam" id="PF00005">
    <property type="entry name" value="ABC_tran"/>
    <property type="match status" value="1"/>
</dbReference>
<keyword evidence="4 9" id="KW-0812">Transmembrane</keyword>
<dbReference type="CDD" id="cd18552">
    <property type="entry name" value="ABC_6TM_MsbA_like"/>
    <property type="match status" value="1"/>
</dbReference>
<name>A0A662D3H2_UNCAE</name>
<evidence type="ECO:0000256" key="7">
    <source>
        <dbReference type="ARBA" id="ARBA00022989"/>
    </source>
</evidence>
<feature type="transmembrane region" description="Helical" evidence="9">
    <location>
        <begin position="47"/>
        <end position="68"/>
    </location>
</feature>
<dbReference type="EMBL" id="QMPY01000047">
    <property type="protein sequence ID" value="RLE08083.1"/>
    <property type="molecule type" value="Genomic_DNA"/>
</dbReference>
<evidence type="ECO:0000256" key="9">
    <source>
        <dbReference type="SAM" id="Phobius"/>
    </source>
</evidence>
<evidence type="ECO:0000313" key="12">
    <source>
        <dbReference type="Proteomes" id="UP000277457"/>
    </source>
</evidence>
<dbReference type="PROSITE" id="PS50929">
    <property type="entry name" value="ABC_TM1F"/>
    <property type="match status" value="1"/>
</dbReference>
<accession>A0A662D3H2</accession>
<keyword evidence="5" id="KW-0547">Nucleotide-binding</keyword>
<feature type="transmembrane region" description="Helical" evidence="9">
    <location>
        <begin position="153"/>
        <end position="171"/>
    </location>
</feature>
<dbReference type="SUPFAM" id="SSF52540">
    <property type="entry name" value="P-loop containing nucleoside triphosphate hydrolases"/>
    <property type="match status" value="1"/>
</dbReference>
<feature type="domain" description="ABC transmembrane type-1" evidence="10">
    <location>
        <begin position="11"/>
        <end position="294"/>
    </location>
</feature>
<feature type="transmembrane region" description="Helical" evidence="9">
    <location>
        <begin position="231"/>
        <end position="253"/>
    </location>
</feature>
<comment type="caution">
    <text evidence="11">The sequence shown here is derived from an EMBL/GenBank/DDBJ whole genome shotgun (WGS) entry which is preliminary data.</text>
</comment>